<evidence type="ECO:0000256" key="3">
    <source>
        <dbReference type="ARBA" id="ARBA00023295"/>
    </source>
</evidence>
<keyword evidence="3" id="KW-0326">Glycosidase</keyword>
<dbReference type="STRING" id="1395513.P343_09580"/>
<evidence type="ECO:0000313" key="6">
    <source>
        <dbReference type="Proteomes" id="UP000018296"/>
    </source>
</evidence>
<dbReference type="Pfam" id="PF00128">
    <property type="entry name" value="Alpha-amylase"/>
    <property type="match status" value="1"/>
</dbReference>
<dbReference type="InterPro" id="IPR006047">
    <property type="entry name" value="GH13_cat_dom"/>
</dbReference>
<feature type="domain" description="Glycosyl hydrolase family 13 catalytic" evidence="4">
    <location>
        <begin position="13"/>
        <end position="417"/>
    </location>
</feature>
<dbReference type="SUPFAM" id="SSF51445">
    <property type="entry name" value="(Trans)glycosidases"/>
    <property type="match status" value="1"/>
</dbReference>
<dbReference type="EMBL" id="AWTC01000008">
    <property type="protein sequence ID" value="EST11890.1"/>
    <property type="molecule type" value="Genomic_DNA"/>
</dbReference>
<dbReference type="Proteomes" id="UP000018296">
    <property type="component" value="Unassembled WGS sequence"/>
</dbReference>
<dbReference type="CDD" id="cd11333">
    <property type="entry name" value="AmyAc_SI_OligoGlu_DGase"/>
    <property type="match status" value="1"/>
</dbReference>
<dbReference type="FunFam" id="3.20.20.80:FF:000064">
    <property type="entry name" value="Oligo-1,6-glucosidase"/>
    <property type="match status" value="1"/>
</dbReference>
<dbReference type="GO" id="GO:0004556">
    <property type="term" value="F:alpha-amylase activity"/>
    <property type="evidence" value="ECO:0007669"/>
    <property type="project" value="TreeGrafter"/>
</dbReference>
<dbReference type="SMART" id="SM00642">
    <property type="entry name" value="Aamy"/>
    <property type="match status" value="1"/>
</dbReference>
<comment type="caution">
    <text evidence="5">The sequence shown here is derived from an EMBL/GenBank/DDBJ whole genome shotgun (WGS) entry which is preliminary data.</text>
</comment>
<evidence type="ECO:0000313" key="5">
    <source>
        <dbReference type="EMBL" id="EST11890.1"/>
    </source>
</evidence>
<dbReference type="InterPro" id="IPR017853">
    <property type="entry name" value="GH"/>
</dbReference>
<comment type="similarity">
    <text evidence="1">Belongs to the glycosyl hydrolase 13 family.</text>
</comment>
<keyword evidence="6" id="KW-1185">Reference proteome</keyword>
<keyword evidence="2" id="KW-0378">Hydrolase</keyword>
<dbReference type="PATRIC" id="fig|1395513.3.peg.1932"/>
<dbReference type="InterPro" id="IPR045857">
    <property type="entry name" value="O16G_dom_2"/>
</dbReference>
<name>V6IX81_9BACL</name>
<dbReference type="OrthoDB" id="9805159at2"/>
<evidence type="ECO:0000259" key="4">
    <source>
        <dbReference type="SMART" id="SM00642"/>
    </source>
</evidence>
<dbReference type="Gene3D" id="3.90.400.10">
    <property type="entry name" value="Oligo-1,6-glucosidase, Domain 2"/>
    <property type="match status" value="1"/>
</dbReference>
<organism evidence="5 6">
    <name type="scientific">Sporolactobacillus laevolacticus DSM 442</name>
    <dbReference type="NCBI Taxonomy" id="1395513"/>
    <lineage>
        <taxon>Bacteria</taxon>
        <taxon>Bacillati</taxon>
        <taxon>Bacillota</taxon>
        <taxon>Bacilli</taxon>
        <taxon>Bacillales</taxon>
        <taxon>Sporolactobacillaceae</taxon>
        <taxon>Sporolactobacillus</taxon>
    </lineage>
</organism>
<gene>
    <name evidence="5" type="ORF">P343_09580</name>
</gene>
<sequence length="553" mass="63402">MKKIWWQGEIVYQIYPKSFSDSNHDGIGDLKGITSKLDYLNDLGITMLWICPIYPSPMDDNGYDISDYFGVAPEFGTLQDLEELIEEAIKSGIKIILDLVVNHTSDEHNWFKDVLANPNSKYKDYYVIKEGKTKPTNWRSVFGGSVWEKLPGRNEYYFHSFGQKQPDLNWENPELRQEIYNMVNWWLDKGISGFRIDAITFIKKDLTWTNLPADGVDGLSKVTKSGRNMPGINVFLKELQRETFTKHQCVTIAEAPGVGYDELGQFIGEDGFFDMIFDFKYADLDVKSGSEWFVRLPWTFRELNDKIMNSQEAIQRYGWGANFIENHDQPRATTKYLQKKARNTDAVKTLGAMYFFLKGTPFIYQGQELGMINFARETASDFNDLSSIDQYQRSINEGLTPEEALHIVNLRSRDNSRTPFPWSAEENGGFSTTAPWLKVTESYNEINAAAQVGVDGSIYEFYKEMIDFRQHGKYSETLVYGDIARLPLESDEMIAYKRIGQSETIYAYFNFGNETLNLSNSRAKELIFETAKGTKLENGQIQLPANTGILVKS</sequence>
<dbReference type="AlphaFoldDB" id="V6IX81"/>
<dbReference type="FunFam" id="3.90.400.10:FF:000002">
    <property type="entry name" value="Sucrose isomerase"/>
    <property type="match status" value="1"/>
</dbReference>
<dbReference type="eggNOG" id="COG0366">
    <property type="taxonomic scope" value="Bacteria"/>
</dbReference>
<dbReference type="PANTHER" id="PTHR10357">
    <property type="entry name" value="ALPHA-AMYLASE FAMILY MEMBER"/>
    <property type="match status" value="1"/>
</dbReference>
<dbReference type="GO" id="GO:0009313">
    <property type="term" value="P:oligosaccharide catabolic process"/>
    <property type="evidence" value="ECO:0007669"/>
    <property type="project" value="TreeGrafter"/>
</dbReference>
<dbReference type="PANTHER" id="PTHR10357:SF179">
    <property type="entry name" value="NEUTRAL AND BASIC AMINO ACID TRANSPORT PROTEIN RBAT"/>
    <property type="match status" value="1"/>
</dbReference>
<proteinExistence type="inferred from homology"/>
<evidence type="ECO:0000256" key="1">
    <source>
        <dbReference type="ARBA" id="ARBA00008061"/>
    </source>
</evidence>
<accession>V6IX81</accession>
<protein>
    <submittedName>
        <fullName evidence="5">Alpha-glucosidase</fullName>
    </submittedName>
</protein>
<dbReference type="RefSeq" id="WP_023510174.1">
    <property type="nucleotide sequence ID" value="NZ_AWTC01000008.1"/>
</dbReference>
<dbReference type="Gene3D" id="3.20.20.80">
    <property type="entry name" value="Glycosidases"/>
    <property type="match status" value="1"/>
</dbReference>
<reference evidence="5 6" key="1">
    <citation type="journal article" date="2013" name="Genome Announc.">
        <title>Genome Sequence of Sporolactobacillus laevolacticus DSM442, an Efficient Polymer-Grade D-Lactate Producer from Agricultural Waste Cottonseed as a Nitrogen Source.</title>
        <authorList>
            <person name="Wang H."/>
            <person name="Wang L."/>
            <person name="Ju J."/>
            <person name="Yu B."/>
            <person name="Ma Y."/>
        </authorList>
    </citation>
    <scope>NUCLEOTIDE SEQUENCE [LARGE SCALE GENOMIC DNA]</scope>
    <source>
        <strain evidence="5 6">DSM 442</strain>
    </source>
</reference>
<evidence type="ECO:0000256" key="2">
    <source>
        <dbReference type="ARBA" id="ARBA00022801"/>
    </source>
</evidence>